<dbReference type="WBParaSite" id="TCONS_00005645.p1">
    <property type="protein sequence ID" value="TCONS_00005645.p1"/>
    <property type="gene ID" value="XLOC_003902"/>
</dbReference>
<comment type="similarity">
    <text evidence="2">Belongs to the CD36 family.</text>
</comment>
<dbReference type="Pfam" id="PF01130">
    <property type="entry name" value="CD36"/>
    <property type="match status" value="1"/>
</dbReference>
<feature type="transmembrane region" description="Helical" evidence="7">
    <location>
        <begin position="528"/>
        <end position="559"/>
    </location>
</feature>
<dbReference type="GO" id="GO:0005044">
    <property type="term" value="F:scavenger receptor activity"/>
    <property type="evidence" value="ECO:0007669"/>
    <property type="project" value="TreeGrafter"/>
</dbReference>
<sequence>MTLEREDYKVFGKPTKWQMICLILSFIILLISIGIWVGFPLIYKYEAKENIILKENVDGSYPTSTFYWANPPSNTYMYFYIFNLTNGDEVEFMGEEPKLIETGPFAIREIERKKEVKFNGNQTEVYYKNYKTFIFNEEKSCKFCNKQNTVHYPNIILIGALAQLADPSKNLSPTMQTVLSIGIHLIGEYSFIDVSFDDIMFNGYYDHLLTFGNSDLFKFINNNFGKNGKKLFPFNIPNMKKMGIFSGYNNTNDEDYVIKTGKDDINSYGKIVTWAGATSLPKTFWSTDEDRMINGSDSGSLQHMEIKKTDVLPQFNSYLCRSFDMVYEKDDVISNIPAYKFYVPYDNYDTTLEKNKGFRYANRERINYFPQWPKCNNTDRSNKSIDCSSSKVDCTIGPNLCNPCCNGSYVDGTYLLPPGMYPIGCYPGRYASPPFLLFFSAPHFYYSPPEVSNALYGIRPNKKEHQPIYYYHEPFSGQVLNVNYKFQVNVPIFGYAPTIINTQMPNNIIPIFWASVEGHLFDNLLSKLWIGFVFVPKLMLILKIVTLILAILIFSLVIIRRIYLKSQNKCS</sequence>
<feature type="transmembrane region" description="Helical" evidence="7">
    <location>
        <begin position="20"/>
        <end position="43"/>
    </location>
</feature>
<keyword evidence="3 7" id="KW-0812">Transmembrane</keyword>
<dbReference type="Proteomes" id="UP000035681">
    <property type="component" value="Unplaced"/>
</dbReference>
<evidence type="ECO:0000256" key="1">
    <source>
        <dbReference type="ARBA" id="ARBA00004370"/>
    </source>
</evidence>
<keyword evidence="6" id="KW-0325">Glycoprotein</keyword>
<dbReference type="PRINTS" id="PR01609">
    <property type="entry name" value="CD36FAMILY"/>
</dbReference>
<name>A0A0K0E322_STRER</name>
<comment type="subcellular location">
    <subcellularLocation>
        <location evidence="1">Membrane</location>
    </subcellularLocation>
</comment>
<proteinExistence type="inferred from homology"/>
<dbReference type="InterPro" id="IPR002159">
    <property type="entry name" value="CD36_fam"/>
</dbReference>
<evidence type="ECO:0000313" key="10">
    <source>
        <dbReference type="WBParaSite" id="TCONS_00005645.p1"/>
    </source>
</evidence>
<keyword evidence="8" id="KW-1185">Reference proteome</keyword>
<evidence type="ECO:0000256" key="7">
    <source>
        <dbReference type="SAM" id="Phobius"/>
    </source>
</evidence>
<dbReference type="PANTHER" id="PTHR11923:SF55">
    <property type="entry name" value="SCAVENGER RECEPTOR (CD36 FAMILY) RELATED"/>
    <property type="match status" value="1"/>
</dbReference>
<protein>
    <submittedName>
        <fullName evidence="10">CD36 family protein</fullName>
    </submittedName>
    <submittedName>
        <fullName evidence="9">Scavenger receptor class B member 1</fullName>
    </submittedName>
</protein>
<dbReference type="GO" id="GO:0016020">
    <property type="term" value="C:membrane"/>
    <property type="evidence" value="ECO:0007669"/>
    <property type="project" value="UniProtKB-SubCell"/>
</dbReference>
<evidence type="ECO:0000256" key="4">
    <source>
        <dbReference type="ARBA" id="ARBA00022989"/>
    </source>
</evidence>
<evidence type="ECO:0000256" key="2">
    <source>
        <dbReference type="ARBA" id="ARBA00010532"/>
    </source>
</evidence>
<evidence type="ECO:0000256" key="3">
    <source>
        <dbReference type="ARBA" id="ARBA00022692"/>
    </source>
</evidence>
<reference evidence="9" key="1">
    <citation type="submission" date="2015-08" db="UniProtKB">
        <authorList>
            <consortium name="WormBaseParasite"/>
        </authorList>
    </citation>
    <scope>IDENTIFICATION</scope>
</reference>
<dbReference type="PANTHER" id="PTHR11923">
    <property type="entry name" value="SCAVENGER RECEPTOR CLASS B TYPE-1 SR-B1"/>
    <property type="match status" value="1"/>
</dbReference>
<keyword evidence="4 7" id="KW-1133">Transmembrane helix</keyword>
<evidence type="ECO:0000256" key="6">
    <source>
        <dbReference type="ARBA" id="ARBA00023180"/>
    </source>
</evidence>
<keyword evidence="5 7" id="KW-0472">Membrane</keyword>
<dbReference type="STRING" id="6248.A0A0K0E322"/>
<accession>A0A0K0E322</accession>
<organism evidence="9">
    <name type="scientific">Strongyloides stercoralis</name>
    <name type="common">Threadworm</name>
    <dbReference type="NCBI Taxonomy" id="6248"/>
    <lineage>
        <taxon>Eukaryota</taxon>
        <taxon>Metazoa</taxon>
        <taxon>Ecdysozoa</taxon>
        <taxon>Nematoda</taxon>
        <taxon>Chromadorea</taxon>
        <taxon>Rhabditida</taxon>
        <taxon>Tylenchina</taxon>
        <taxon>Panagrolaimomorpha</taxon>
        <taxon>Strongyloidoidea</taxon>
        <taxon>Strongyloididae</taxon>
        <taxon>Strongyloides</taxon>
    </lineage>
</organism>
<dbReference type="GO" id="GO:0005737">
    <property type="term" value="C:cytoplasm"/>
    <property type="evidence" value="ECO:0007669"/>
    <property type="project" value="TreeGrafter"/>
</dbReference>
<dbReference type="AlphaFoldDB" id="A0A0K0E322"/>
<dbReference type="WBParaSite" id="SSTP_0000389200.1">
    <property type="protein sequence ID" value="SSTP_0000389200.1"/>
    <property type="gene ID" value="SSTP_0000389200"/>
</dbReference>
<evidence type="ECO:0000313" key="9">
    <source>
        <dbReference type="WBParaSite" id="SSTP_0000389200.1"/>
    </source>
</evidence>
<evidence type="ECO:0000313" key="8">
    <source>
        <dbReference type="Proteomes" id="UP000035681"/>
    </source>
</evidence>
<evidence type="ECO:0000256" key="5">
    <source>
        <dbReference type="ARBA" id="ARBA00023136"/>
    </source>
</evidence>